<name>A0A444JCY4_9BACT</name>
<proteinExistence type="predicted"/>
<protein>
    <submittedName>
        <fullName evidence="2">Uncharacterized protein</fullName>
    </submittedName>
</protein>
<feature type="signal peptide" evidence="1">
    <location>
        <begin position="1"/>
        <end position="23"/>
    </location>
</feature>
<evidence type="ECO:0000313" key="2">
    <source>
        <dbReference type="EMBL" id="RWX50857.1"/>
    </source>
</evidence>
<reference evidence="2 3" key="1">
    <citation type="submission" date="2017-01" db="EMBL/GenBank/DDBJ databases">
        <title>The cable genome- insights into the physiology and evolution of filamentous bacteria capable of sulfide oxidation via long distance electron transfer.</title>
        <authorList>
            <person name="Schreiber L."/>
            <person name="Bjerg J.T."/>
            <person name="Boggild A."/>
            <person name="Van De Vossenberg J."/>
            <person name="Meysman F."/>
            <person name="Nielsen L.P."/>
            <person name="Schramm A."/>
            <person name="Kjeldsen K.U."/>
        </authorList>
    </citation>
    <scope>NUCLEOTIDE SEQUENCE [LARGE SCALE GENOMIC DNA]</scope>
    <source>
        <strain evidence="2">A5</strain>
    </source>
</reference>
<accession>A0A444JCY4</accession>
<dbReference type="AlphaFoldDB" id="A0A444JCY4"/>
<comment type="caution">
    <text evidence="2">The sequence shown here is derived from an EMBL/GenBank/DDBJ whole genome shotgun (WGS) entry which is preliminary data.</text>
</comment>
<feature type="non-terminal residue" evidence="2">
    <location>
        <position position="94"/>
    </location>
</feature>
<keyword evidence="3" id="KW-1185">Reference proteome</keyword>
<evidence type="ECO:0000256" key="1">
    <source>
        <dbReference type="SAM" id="SignalP"/>
    </source>
</evidence>
<sequence length="94" mass="10411">MNATKIKSLWYHLCLLPLIPACASNDPLFNPTGQAAFVPDKSVPFTEYVQDSHENIEQVLNEIRPSNGDRTYLGGYTNAEAAAMRSPFQIPANE</sequence>
<gene>
    <name evidence="2" type="ORF">VU01_12555</name>
</gene>
<organism evidence="2 3">
    <name type="scientific">Candidatus Electrothrix marina</name>
    <dbReference type="NCBI Taxonomy" id="1859130"/>
    <lineage>
        <taxon>Bacteria</taxon>
        <taxon>Pseudomonadati</taxon>
        <taxon>Thermodesulfobacteriota</taxon>
        <taxon>Desulfobulbia</taxon>
        <taxon>Desulfobulbales</taxon>
        <taxon>Desulfobulbaceae</taxon>
        <taxon>Candidatus Electrothrix</taxon>
    </lineage>
</organism>
<evidence type="ECO:0000313" key="3">
    <source>
        <dbReference type="Proteomes" id="UP000288892"/>
    </source>
</evidence>
<keyword evidence="1" id="KW-0732">Signal</keyword>
<feature type="chain" id="PRO_5019226834" evidence="1">
    <location>
        <begin position="24"/>
        <end position="94"/>
    </location>
</feature>
<dbReference type="Proteomes" id="UP000288892">
    <property type="component" value="Unassembled WGS sequence"/>
</dbReference>
<dbReference type="EMBL" id="MTKS01000255">
    <property type="protein sequence ID" value="RWX50857.1"/>
    <property type="molecule type" value="Genomic_DNA"/>
</dbReference>